<dbReference type="Pfam" id="PF09515">
    <property type="entry name" value="Thia_YuaJ"/>
    <property type="match status" value="1"/>
</dbReference>
<feature type="transmembrane region" description="Helical" evidence="1">
    <location>
        <begin position="80"/>
        <end position="98"/>
    </location>
</feature>
<accession>A0ABS2PIE3</accession>
<feature type="transmembrane region" description="Helical" evidence="1">
    <location>
        <begin position="30"/>
        <end position="48"/>
    </location>
</feature>
<keyword evidence="1" id="KW-0472">Membrane</keyword>
<organism evidence="2 3">
    <name type="scientific">Geomicrobium sediminis</name>
    <dbReference type="NCBI Taxonomy" id="1347788"/>
    <lineage>
        <taxon>Bacteria</taxon>
        <taxon>Bacillati</taxon>
        <taxon>Bacillota</taxon>
        <taxon>Bacilli</taxon>
        <taxon>Bacillales</taxon>
        <taxon>Geomicrobium</taxon>
    </lineage>
</organism>
<comment type="caution">
    <text evidence="2">The sequence shown here is derived from an EMBL/GenBank/DDBJ whole genome shotgun (WGS) entry which is preliminary data.</text>
</comment>
<dbReference type="EMBL" id="JAFBEC010000022">
    <property type="protein sequence ID" value="MBM7635037.1"/>
    <property type="molecule type" value="Genomic_DNA"/>
</dbReference>
<gene>
    <name evidence="2" type="ORF">JOD17_004180</name>
</gene>
<feature type="transmembrane region" description="Helical" evidence="1">
    <location>
        <begin position="110"/>
        <end position="132"/>
    </location>
</feature>
<evidence type="ECO:0000313" key="3">
    <source>
        <dbReference type="Proteomes" id="UP000741863"/>
    </source>
</evidence>
<proteinExistence type="predicted"/>
<feature type="transmembrane region" description="Helical" evidence="1">
    <location>
        <begin position="7"/>
        <end position="24"/>
    </location>
</feature>
<evidence type="ECO:0000256" key="1">
    <source>
        <dbReference type="SAM" id="Phobius"/>
    </source>
</evidence>
<feature type="transmembrane region" description="Helical" evidence="1">
    <location>
        <begin position="55"/>
        <end position="74"/>
    </location>
</feature>
<feature type="transmembrane region" description="Helical" evidence="1">
    <location>
        <begin position="144"/>
        <end position="169"/>
    </location>
</feature>
<sequence>MQTRTLIMVEIALMTALALILDRIEFSGPWVMGGSITLVMLPIFVMAFRRGVKVGVATGLLVGSLKLVLGSSIFHPVQALLDYPVAFAVVGLAGLFTLRNHKGELAIKWAIVGLFVASFLRLFVHIISGVIWFGAYTPEGWNVWIYSIVYNASYIIPATLITFGVIFLISKAQPSFFKKALPASKVDSPIAS</sequence>
<dbReference type="Proteomes" id="UP000741863">
    <property type="component" value="Unassembled WGS sequence"/>
</dbReference>
<keyword evidence="1" id="KW-0812">Transmembrane</keyword>
<keyword evidence="3" id="KW-1185">Reference proteome</keyword>
<protein>
    <submittedName>
        <fullName evidence="2">Thiamine transporter</fullName>
    </submittedName>
</protein>
<name>A0ABS2PIE3_9BACL</name>
<dbReference type="Gene3D" id="1.10.1760.20">
    <property type="match status" value="1"/>
</dbReference>
<dbReference type="RefSeq" id="WP_338028843.1">
    <property type="nucleotide sequence ID" value="NZ_JAFBEC010000022.1"/>
</dbReference>
<reference evidence="2 3" key="1">
    <citation type="submission" date="2021-01" db="EMBL/GenBank/DDBJ databases">
        <title>Genomic Encyclopedia of Type Strains, Phase IV (KMG-IV): sequencing the most valuable type-strain genomes for metagenomic binning, comparative biology and taxonomic classification.</title>
        <authorList>
            <person name="Goeker M."/>
        </authorList>
    </citation>
    <scope>NUCLEOTIDE SEQUENCE [LARGE SCALE GENOMIC DNA]</scope>
    <source>
        <strain evidence="2 3">DSM 25540</strain>
    </source>
</reference>
<dbReference type="InterPro" id="IPR012651">
    <property type="entry name" value="Thia_Transptr_ThiT"/>
</dbReference>
<evidence type="ECO:0000313" key="2">
    <source>
        <dbReference type="EMBL" id="MBM7635037.1"/>
    </source>
</evidence>
<dbReference type="NCBIfam" id="TIGR02357">
    <property type="entry name" value="ECF_ThiT_YuaJ"/>
    <property type="match status" value="1"/>
</dbReference>
<keyword evidence="1" id="KW-1133">Transmembrane helix</keyword>